<dbReference type="InParanoid" id="Q22RC6"/>
<keyword evidence="3" id="KW-1185">Reference proteome</keyword>
<name>Q22RC6_TETTS</name>
<keyword evidence="1" id="KW-0732">Signal</keyword>
<sequence length="764" mass="83922">MKLKTTLLFLIIAGFLPLILAGSCRFYTDKDGNCVSKCVYPQIGNADTKTCLTDDSYCTQFFIQTYNVCSSQCPKGYAIKSAQGKKYQYCIPCQFQDENGKCYETCPFDMITDYTTQKCLSSPSQCQAYFIRDQQACISVCPPTYIVDNTQTPKLCVNCYASGACATNNDGNQKPSNDNNNNNNGIAGAINNTSCNLYLAANMYDCLPQCPQQQIALPQVQGQSYVQCQLCPPSLPYVSNDGSTCVSQCNTGEVLLMYNCMSSVSQCKFNVYTDDNKNQWCVKNCPPNLIPVQVKDQQYSICQSCPADKFFDPQLIQCVDTCPIQDATGKFCLPSIKSCNGYVSIDQKKCLANCPSDQYAENGQNFNQFQCVAECQKGHFILTENKDNIVYKYCVETCPFFQFAVNNQCSSINQCTNYLSMDGLTCLTSCPAGQFPQLLPTQKLLTCLPCMQKLSSDGKSCNDSCAADELYDVQLRQCQNSSQCTGIKQDGMCLTQCQLGYVLSMDSAIKTCVPISSCASYVSSDRQSCVKTCGTNEGIMPLNNQLFCVICPLGLDTDGISCKSKCPSSQIFDIASLSCKDINKCTGILSANGQRCVSECQFPEVKPSPQATQCAYKCESGQLLQENGVCIDPTVNPYCLSCPTGLTTVDAKTSGGRFRNLQSQSGQTYQLTYNVNPSQITKTICVSYDSNNVMTVNPTSINIAQNQITCTFTNNSSLYYDSNCQYISKKLCSSQKSSFNDQVSTNSNLLSISLAFVMIFVIYI</sequence>
<dbReference type="PROSITE" id="PS51257">
    <property type="entry name" value="PROKAR_LIPOPROTEIN"/>
    <property type="match status" value="1"/>
</dbReference>
<dbReference type="HOGENOM" id="CLU_339667_0_0_1"/>
<evidence type="ECO:0000256" key="1">
    <source>
        <dbReference type="SAM" id="SignalP"/>
    </source>
</evidence>
<evidence type="ECO:0000313" key="2">
    <source>
        <dbReference type="EMBL" id="EAR88196.3"/>
    </source>
</evidence>
<dbReference type="InterPro" id="IPR009030">
    <property type="entry name" value="Growth_fac_rcpt_cys_sf"/>
</dbReference>
<accession>Q22RC6</accession>
<dbReference type="GeneID" id="7826890"/>
<gene>
    <name evidence="2" type="ORF">TTHERM_00017610</name>
</gene>
<feature type="chain" id="PRO_5004200986" evidence="1">
    <location>
        <begin position="22"/>
        <end position="764"/>
    </location>
</feature>
<dbReference type="AlphaFoldDB" id="Q22RC6"/>
<reference evidence="3" key="1">
    <citation type="journal article" date="2006" name="PLoS Biol.">
        <title>Macronuclear genome sequence of the ciliate Tetrahymena thermophila, a model eukaryote.</title>
        <authorList>
            <person name="Eisen J.A."/>
            <person name="Coyne R.S."/>
            <person name="Wu M."/>
            <person name="Wu D."/>
            <person name="Thiagarajan M."/>
            <person name="Wortman J.R."/>
            <person name="Badger J.H."/>
            <person name="Ren Q."/>
            <person name="Amedeo P."/>
            <person name="Jones K.M."/>
            <person name="Tallon L.J."/>
            <person name="Delcher A.L."/>
            <person name="Salzberg S.L."/>
            <person name="Silva J.C."/>
            <person name="Haas B.J."/>
            <person name="Majoros W.H."/>
            <person name="Farzad M."/>
            <person name="Carlton J.M."/>
            <person name="Smith R.K. Jr."/>
            <person name="Garg J."/>
            <person name="Pearlman R.E."/>
            <person name="Karrer K.M."/>
            <person name="Sun L."/>
            <person name="Manning G."/>
            <person name="Elde N.C."/>
            <person name="Turkewitz A.P."/>
            <person name="Asai D.J."/>
            <person name="Wilkes D.E."/>
            <person name="Wang Y."/>
            <person name="Cai H."/>
            <person name="Collins K."/>
            <person name="Stewart B.A."/>
            <person name="Lee S.R."/>
            <person name="Wilamowska K."/>
            <person name="Weinberg Z."/>
            <person name="Ruzzo W.L."/>
            <person name="Wloga D."/>
            <person name="Gaertig J."/>
            <person name="Frankel J."/>
            <person name="Tsao C.-C."/>
            <person name="Gorovsky M.A."/>
            <person name="Keeling P.J."/>
            <person name="Waller R.F."/>
            <person name="Patron N.J."/>
            <person name="Cherry J.M."/>
            <person name="Stover N.A."/>
            <person name="Krieger C.J."/>
            <person name="del Toro C."/>
            <person name="Ryder H.F."/>
            <person name="Williamson S.C."/>
            <person name="Barbeau R.A."/>
            <person name="Hamilton E.P."/>
            <person name="Orias E."/>
        </authorList>
    </citation>
    <scope>NUCLEOTIDE SEQUENCE [LARGE SCALE GENOMIC DNA]</scope>
    <source>
        <strain evidence="3">SB210</strain>
    </source>
</reference>
<organism evidence="2 3">
    <name type="scientific">Tetrahymena thermophila (strain SB210)</name>
    <dbReference type="NCBI Taxonomy" id="312017"/>
    <lineage>
        <taxon>Eukaryota</taxon>
        <taxon>Sar</taxon>
        <taxon>Alveolata</taxon>
        <taxon>Ciliophora</taxon>
        <taxon>Intramacronucleata</taxon>
        <taxon>Oligohymenophorea</taxon>
        <taxon>Hymenostomatida</taxon>
        <taxon>Tetrahymenina</taxon>
        <taxon>Tetrahymenidae</taxon>
        <taxon>Tetrahymena</taxon>
    </lineage>
</organism>
<protein>
    <submittedName>
        <fullName evidence="2">Zinc finger, LSD1 subclass family protein, putative</fullName>
    </submittedName>
</protein>
<evidence type="ECO:0000313" key="3">
    <source>
        <dbReference type="Proteomes" id="UP000009168"/>
    </source>
</evidence>
<dbReference type="EMBL" id="GG662845">
    <property type="protein sequence ID" value="EAR88196.3"/>
    <property type="molecule type" value="Genomic_DNA"/>
</dbReference>
<dbReference type="Proteomes" id="UP000009168">
    <property type="component" value="Unassembled WGS sequence"/>
</dbReference>
<dbReference type="SUPFAM" id="SSF57184">
    <property type="entry name" value="Growth factor receptor domain"/>
    <property type="match status" value="2"/>
</dbReference>
<dbReference type="KEGG" id="tet:TTHERM_00017610"/>
<feature type="signal peptide" evidence="1">
    <location>
        <begin position="1"/>
        <end position="21"/>
    </location>
</feature>
<proteinExistence type="predicted"/>
<dbReference type="RefSeq" id="XP_001008441.3">
    <property type="nucleotide sequence ID" value="XM_001008441.3"/>
</dbReference>